<dbReference type="PRINTS" id="PR00463">
    <property type="entry name" value="EP450I"/>
</dbReference>
<keyword evidence="7 9" id="KW-0408">Iron</keyword>
<comment type="pathway">
    <text evidence="2">Secondary metabolite biosynthesis.</text>
</comment>
<dbReference type="Proteomes" id="UP000298030">
    <property type="component" value="Unassembled WGS sequence"/>
</dbReference>
<comment type="cofactor">
    <cofactor evidence="1 9">
        <name>heme</name>
        <dbReference type="ChEBI" id="CHEBI:30413"/>
    </cofactor>
</comment>
<dbReference type="InterPro" id="IPR050364">
    <property type="entry name" value="Cytochrome_P450_fung"/>
</dbReference>
<gene>
    <name evidence="11" type="ORF">FA13DRAFT_335032</name>
</gene>
<dbReference type="SUPFAM" id="SSF48264">
    <property type="entry name" value="Cytochrome P450"/>
    <property type="match status" value="1"/>
</dbReference>
<keyword evidence="4 9" id="KW-0349">Heme</keyword>
<dbReference type="PROSITE" id="PS00086">
    <property type="entry name" value="CYTOCHROME_P450"/>
    <property type="match status" value="1"/>
</dbReference>
<dbReference type="GO" id="GO:0020037">
    <property type="term" value="F:heme binding"/>
    <property type="evidence" value="ECO:0007669"/>
    <property type="project" value="InterPro"/>
</dbReference>
<evidence type="ECO:0000256" key="2">
    <source>
        <dbReference type="ARBA" id="ARBA00005179"/>
    </source>
</evidence>
<evidence type="ECO:0000313" key="12">
    <source>
        <dbReference type="Proteomes" id="UP000298030"/>
    </source>
</evidence>
<dbReference type="AlphaFoldDB" id="A0A4Y7TBQ6"/>
<name>A0A4Y7TBQ6_COPMI</name>
<dbReference type="PRINTS" id="PR00385">
    <property type="entry name" value="P450"/>
</dbReference>
<keyword evidence="5 9" id="KW-0479">Metal-binding</keyword>
<dbReference type="PANTHER" id="PTHR46300">
    <property type="entry name" value="P450, PUTATIVE (EUROFUNG)-RELATED-RELATED"/>
    <property type="match status" value="1"/>
</dbReference>
<dbReference type="STRING" id="71717.A0A4Y7TBQ6"/>
<evidence type="ECO:0000256" key="8">
    <source>
        <dbReference type="ARBA" id="ARBA00023033"/>
    </source>
</evidence>
<dbReference type="InterPro" id="IPR001128">
    <property type="entry name" value="Cyt_P450"/>
</dbReference>
<comment type="caution">
    <text evidence="11">The sequence shown here is derived from an EMBL/GenBank/DDBJ whole genome shotgun (WGS) entry which is preliminary data.</text>
</comment>
<dbReference type="PANTHER" id="PTHR46300:SF7">
    <property type="entry name" value="P450, PUTATIVE (EUROFUNG)-RELATED"/>
    <property type="match status" value="1"/>
</dbReference>
<keyword evidence="6 10" id="KW-0560">Oxidoreductase</keyword>
<protein>
    <submittedName>
        <fullName evidence="11">Cytochrome P450</fullName>
    </submittedName>
</protein>
<comment type="similarity">
    <text evidence="3 10">Belongs to the cytochrome P450 family.</text>
</comment>
<proteinExistence type="inferred from homology"/>
<evidence type="ECO:0000256" key="10">
    <source>
        <dbReference type="RuleBase" id="RU000461"/>
    </source>
</evidence>
<keyword evidence="8 10" id="KW-0503">Monooxygenase</keyword>
<evidence type="ECO:0000256" key="4">
    <source>
        <dbReference type="ARBA" id="ARBA00022617"/>
    </source>
</evidence>
<dbReference type="GO" id="GO:0004497">
    <property type="term" value="F:monooxygenase activity"/>
    <property type="evidence" value="ECO:0007669"/>
    <property type="project" value="UniProtKB-KW"/>
</dbReference>
<evidence type="ECO:0000256" key="3">
    <source>
        <dbReference type="ARBA" id="ARBA00010617"/>
    </source>
</evidence>
<evidence type="ECO:0000256" key="1">
    <source>
        <dbReference type="ARBA" id="ARBA00001971"/>
    </source>
</evidence>
<evidence type="ECO:0000256" key="9">
    <source>
        <dbReference type="PIRSR" id="PIRSR602401-1"/>
    </source>
</evidence>
<dbReference type="CDD" id="cd11065">
    <property type="entry name" value="CYP64-like"/>
    <property type="match status" value="1"/>
</dbReference>
<evidence type="ECO:0000256" key="7">
    <source>
        <dbReference type="ARBA" id="ARBA00023004"/>
    </source>
</evidence>
<evidence type="ECO:0000313" key="11">
    <source>
        <dbReference type="EMBL" id="TEB31606.1"/>
    </source>
</evidence>
<keyword evidence="12" id="KW-1185">Reference proteome</keyword>
<dbReference type="OrthoDB" id="2918256at2759"/>
<dbReference type="InterPro" id="IPR002401">
    <property type="entry name" value="Cyt_P450_E_grp-I"/>
</dbReference>
<dbReference type="InterPro" id="IPR036396">
    <property type="entry name" value="Cyt_P450_sf"/>
</dbReference>
<dbReference type="InterPro" id="IPR017972">
    <property type="entry name" value="Cyt_P450_CS"/>
</dbReference>
<evidence type="ECO:0000256" key="5">
    <source>
        <dbReference type="ARBA" id="ARBA00022723"/>
    </source>
</evidence>
<organism evidence="11 12">
    <name type="scientific">Coprinellus micaceus</name>
    <name type="common">Glistening ink-cap mushroom</name>
    <name type="synonym">Coprinus micaceus</name>
    <dbReference type="NCBI Taxonomy" id="71717"/>
    <lineage>
        <taxon>Eukaryota</taxon>
        <taxon>Fungi</taxon>
        <taxon>Dikarya</taxon>
        <taxon>Basidiomycota</taxon>
        <taxon>Agaricomycotina</taxon>
        <taxon>Agaricomycetes</taxon>
        <taxon>Agaricomycetidae</taxon>
        <taxon>Agaricales</taxon>
        <taxon>Agaricineae</taxon>
        <taxon>Psathyrellaceae</taxon>
        <taxon>Coprinellus</taxon>
    </lineage>
</organism>
<evidence type="ECO:0000256" key="6">
    <source>
        <dbReference type="ARBA" id="ARBA00023002"/>
    </source>
</evidence>
<dbReference type="GO" id="GO:0016705">
    <property type="term" value="F:oxidoreductase activity, acting on paired donors, with incorporation or reduction of molecular oxygen"/>
    <property type="evidence" value="ECO:0007669"/>
    <property type="project" value="InterPro"/>
</dbReference>
<sequence>MAIMSVWSAQAILLLLVPSYFIYAKWRRKTYPLPPGPKGWPIIGNALDIPLTSMGPVYASWAKLFGEIMILLTGDLVLTSPIGSSIISASALGQTIIIIDSYDVAIELLEKRAAKYSSRPRAIMAGELMGWDNVFAIMPYSDRWRNHRKRLVKYFRPDANGISVHSPRAYEFVHRLVLDINETPNELYDLVRHTVGGLGLSLTYGLPIQRRNDPLVKFADTIARILSDNIIPGKYLVEVLPALRYLPSWFPGAGFKRYAESVRWMSTDFKIQPYERAVEAFETEGAQPCFVSDSLASFESREARAVIEEIQDVAATIYVAAADTTTDAILSFIYALATHPELRKKIQNEIDTALTDESGSLRLPTFEDQEKLPHLTASVMESQRWAPVTPIGVPHLTTEHDVFDGYFIPKGTVIVANQWSMLNDERVYGPSPHSFNPDRFITSDSDGPEGAVKVNPSIRHPNRIAFGFGRRVCPGSHLAQSTLWLTAACLLTLFDFEMPLSEKADYIGPDGKVDQRFDPGLLCQPRRYSRDIKVRSSKAASLLEGLRMGM</sequence>
<dbReference type="Gene3D" id="1.10.630.10">
    <property type="entry name" value="Cytochrome P450"/>
    <property type="match status" value="1"/>
</dbReference>
<feature type="binding site" description="axial binding residue" evidence="9">
    <location>
        <position position="473"/>
    </location>
    <ligand>
        <name>heme</name>
        <dbReference type="ChEBI" id="CHEBI:30413"/>
    </ligand>
    <ligandPart>
        <name>Fe</name>
        <dbReference type="ChEBI" id="CHEBI:18248"/>
    </ligandPart>
</feature>
<reference evidence="11 12" key="1">
    <citation type="journal article" date="2019" name="Nat. Ecol. Evol.">
        <title>Megaphylogeny resolves global patterns of mushroom evolution.</title>
        <authorList>
            <person name="Varga T."/>
            <person name="Krizsan K."/>
            <person name="Foldi C."/>
            <person name="Dima B."/>
            <person name="Sanchez-Garcia M."/>
            <person name="Sanchez-Ramirez S."/>
            <person name="Szollosi G.J."/>
            <person name="Szarkandi J.G."/>
            <person name="Papp V."/>
            <person name="Albert L."/>
            <person name="Andreopoulos W."/>
            <person name="Angelini C."/>
            <person name="Antonin V."/>
            <person name="Barry K.W."/>
            <person name="Bougher N.L."/>
            <person name="Buchanan P."/>
            <person name="Buyck B."/>
            <person name="Bense V."/>
            <person name="Catcheside P."/>
            <person name="Chovatia M."/>
            <person name="Cooper J."/>
            <person name="Damon W."/>
            <person name="Desjardin D."/>
            <person name="Finy P."/>
            <person name="Geml J."/>
            <person name="Haridas S."/>
            <person name="Hughes K."/>
            <person name="Justo A."/>
            <person name="Karasinski D."/>
            <person name="Kautmanova I."/>
            <person name="Kiss B."/>
            <person name="Kocsube S."/>
            <person name="Kotiranta H."/>
            <person name="LaButti K.M."/>
            <person name="Lechner B.E."/>
            <person name="Liimatainen K."/>
            <person name="Lipzen A."/>
            <person name="Lukacs Z."/>
            <person name="Mihaltcheva S."/>
            <person name="Morgado L.N."/>
            <person name="Niskanen T."/>
            <person name="Noordeloos M.E."/>
            <person name="Ohm R.A."/>
            <person name="Ortiz-Santana B."/>
            <person name="Ovrebo C."/>
            <person name="Racz N."/>
            <person name="Riley R."/>
            <person name="Savchenko A."/>
            <person name="Shiryaev A."/>
            <person name="Soop K."/>
            <person name="Spirin V."/>
            <person name="Szebenyi C."/>
            <person name="Tomsovsky M."/>
            <person name="Tulloss R.E."/>
            <person name="Uehling J."/>
            <person name="Grigoriev I.V."/>
            <person name="Vagvolgyi C."/>
            <person name="Papp T."/>
            <person name="Martin F.M."/>
            <person name="Miettinen O."/>
            <person name="Hibbett D.S."/>
            <person name="Nagy L.G."/>
        </authorList>
    </citation>
    <scope>NUCLEOTIDE SEQUENCE [LARGE SCALE GENOMIC DNA]</scope>
    <source>
        <strain evidence="11 12">FP101781</strain>
    </source>
</reference>
<dbReference type="Pfam" id="PF00067">
    <property type="entry name" value="p450"/>
    <property type="match status" value="1"/>
</dbReference>
<dbReference type="GO" id="GO:0005506">
    <property type="term" value="F:iron ion binding"/>
    <property type="evidence" value="ECO:0007669"/>
    <property type="project" value="InterPro"/>
</dbReference>
<dbReference type="EMBL" id="QPFP01000018">
    <property type="protein sequence ID" value="TEB31606.1"/>
    <property type="molecule type" value="Genomic_DNA"/>
</dbReference>
<accession>A0A4Y7TBQ6</accession>